<name>A0A5B7ISD4_PORTR</name>
<accession>A0A5B7ISD4</accession>
<dbReference type="AlphaFoldDB" id="A0A5B7ISD4"/>
<evidence type="ECO:0000313" key="2">
    <source>
        <dbReference type="Proteomes" id="UP000324222"/>
    </source>
</evidence>
<gene>
    <name evidence="1" type="ORF">E2C01_079838</name>
</gene>
<evidence type="ECO:0000313" key="1">
    <source>
        <dbReference type="EMBL" id="MPC85079.1"/>
    </source>
</evidence>
<sequence length="73" mass="8112">MPYEAGRGRSLPLLLLLSPPAMLRRCCTSQRCLCLLRSLWDSLLLTLSSCTAAAGQLHAARIRPRLSRKMQTS</sequence>
<reference evidence="1 2" key="1">
    <citation type="submission" date="2019-05" db="EMBL/GenBank/DDBJ databases">
        <title>Another draft genome of Portunus trituberculatus and its Hox gene families provides insights of decapod evolution.</title>
        <authorList>
            <person name="Jeong J.-H."/>
            <person name="Song I."/>
            <person name="Kim S."/>
            <person name="Choi T."/>
            <person name="Kim D."/>
            <person name="Ryu S."/>
            <person name="Kim W."/>
        </authorList>
    </citation>
    <scope>NUCLEOTIDE SEQUENCE [LARGE SCALE GENOMIC DNA]</scope>
    <source>
        <tissue evidence="1">Muscle</tissue>
    </source>
</reference>
<dbReference type="Proteomes" id="UP000324222">
    <property type="component" value="Unassembled WGS sequence"/>
</dbReference>
<protein>
    <submittedName>
        <fullName evidence="1">Uncharacterized protein</fullName>
    </submittedName>
</protein>
<comment type="caution">
    <text evidence="1">The sequence shown here is derived from an EMBL/GenBank/DDBJ whole genome shotgun (WGS) entry which is preliminary data.</text>
</comment>
<keyword evidence="2" id="KW-1185">Reference proteome</keyword>
<proteinExistence type="predicted"/>
<organism evidence="1 2">
    <name type="scientific">Portunus trituberculatus</name>
    <name type="common">Swimming crab</name>
    <name type="synonym">Neptunus trituberculatus</name>
    <dbReference type="NCBI Taxonomy" id="210409"/>
    <lineage>
        <taxon>Eukaryota</taxon>
        <taxon>Metazoa</taxon>
        <taxon>Ecdysozoa</taxon>
        <taxon>Arthropoda</taxon>
        <taxon>Crustacea</taxon>
        <taxon>Multicrustacea</taxon>
        <taxon>Malacostraca</taxon>
        <taxon>Eumalacostraca</taxon>
        <taxon>Eucarida</taxon>
        <taxon>Decapoda</taxon>
        <taxon>Pleocyemata</taxon>
        <taxon>Brachyura</taxon>
        <taxon>Eubrachyura</taxon>
        <taxon>Portunoidea</taxon>
        <taxon>Portunidae</taxon>
        <taxon>Portuninae</taxon>
        <taxon>Portunus</taxon>
    </lineage>
</organism>
<dbReference type="EMBL" id="VSRR010067252">
    <property type="protein sequence ID" value="MPC85079.1"/>
    <property type="molecule type" value="Genomic_DNA"/>
</dbReference>